<sequence>MRRRRIIEIDSPSSPSPPRIRQRTSPTPPPVITLTTTAPASQQQQRVMAPAQRRVVPDTQANQMTPANQMAPATQQQRVMATGQRRVVADTQANQMASDVSQVIIGTQTNQTDREIVSQMISGLQTNQMASEIASEMRHATQPNQMVRETDYQMLRATQPNQMVRETGSQMVRATQPNQMVRETGSQMISVRQADQMALGIASQPAPLEEHDRMPLEIAAQIIEKRQNRYVGQQPEGARYITVDYMTGCTSTDLFMLQWEKDQILTELIGDVVYAHRGPTAKNAWDRGDVQLEIGRPGEKEKVCVFAWKHNASRLEVAKINTRVKLCNLVVVPETGARHLWSGSVDIKLRFVSASTLEILDNGNFEQDQNIELGPSTSAAAAAVASVLSNQIGAGASVENQNDAIEDVVIIKSLASQQNASRNAQPIRLRDILSTAGHTPPPLNYSIPRVIRDEEREVAEMYRGQGHVSDHYIAPGGLSMAQRDTIMNSSIKLTSNFISDGTLCGPCNMEFAPQQNIIILQCNHKIHRKCFWNLSRNFNFCPLCRQEMGPRT</sequence>
<evidence type="ECO:0000259" key="5">
    <source>
        <dbReference type="PROSITE" id="PS50089"/>
    </source>
</evidence>
<dbReference type="AlphaFoldDB" id="A0A915P7Y9"/>
<protein>
    <submittedName>
        <fullName evidence="7">RING-type domain-containing protein</fullName>
    </submittedName>
</protein>
<dbReference type="Pfam" id="PF13639">
    <property type="entry name" value="zf-RING_2"/>
    <property type="match status" value="1"/>
</dbReference>
<dbReference type="WBParaSite" id="scf7180000424386.g12935">
    <property type="protein sequence ID" value="scf7180000424386.g12935"/>
    <property type="gene ID" value="scf7180000424386.g12935"/>
</dbReference>
<dbReference type="SMART" id="SM00184">
    <property type="entry name" value="RING"/>
    <property type="match status" value="1"/>
</dbReference>
<dbReference type="InterPro" id="IPR013083">
    <property type="entry name" value="Znf_RING/FYVE/PHD"/>
</dbReference>
<keyword evidence="6" id="KW-1185">Reference proteome</keyword>
<proteinExistence type="predicted"/>
<dbReference type="PROSITE" id="PS50089">
    <property type="entry name" value="ZF_RING_2"/>
    <property type="match status" value="1"/>
</dbReference>
<keyword evidence="1 3" id="KW-0479">Metal-binding</keyword>
<dbReference type="Proteomes" id="UP000887560">
    <property type="component" value="Unplaced"/>
</dbReference>
<keyword evidence="2" id="KW-0862">Zinc</keyword>
<evidence type="ECO:0000313" key="7">
    <source>
        <dbReference type="WBParaSite" id="scf7180000424386.g12935"/>
    </source>
</evidence>
<evidence type="ECO:0000256" key="2">
    <source>
        <dbReference type="ARBA" id="ARBA00022833"/>
    </source>
</evidence>
<dbReference type="GO" id="GO:0008270">
    <property type="term" value="F:zinc ion binding"/>
    <property type="evidence" value="ECO:0007669"/>
    <property type="project" value="UniProtKB-KW"/>
</dbReference>
<dbReference type="SUPFAM" id="SSF57850">
    <property type="entry name" value="RING/U-box"/>
    <property type="match status" value="1"/>
</dbReference>
<evidence type="ECO:0000256" key="1">
    <source>
        <dbReference type="ARBA" id="ARBA00022771"/>
    </source>
</evidence>
<reference evidence="7" key="1">
    <citation type="submission" date="2022-11" db="UniProtKB">
        <authorList>
            <consortium name="WormBaseParasite"/>
        </authorList>
    </citation>
    <scope>IDENTIFICATION</scope>
</reference>
<feature type="domain" description="RING-type" evidence="5">
    <location>
        <begin position="504"/>
        <end position="545"/>
    </location>
</feature>
<dbReference type="CDD" id="cd16448">
    <property type="entry name" value="RING-H2"/>
    <property type="match status" value="1"/>
</dbReference>
<keyword evidence="1 3" id="KW-0863">Zinc-finger</keyword>
<evidence type="ECO:0000313" key="6">
    <source>
        <dbReference type="Proteomes" id="UP000887560"/>
    </source>
</evidence>
<name>A0A915P7Y9_9BILA</name>
<dbReference type="Gene3D" id="3.30.40.10">
    <property type="entry name" value="Zinc/RING finger domain, C3HC4 (zinc finger)"/>
    <property type="match status" value="1"/>
</dbReference>
<evidence type="ECO:0000256" key="4">
    <source>
        <dbReference type="SAM" id="MobiDB-lite"/>
    </source>
</evidence>
<dbReference type="InterPro" id="IPR001841">
    <property type="entry name" value="Znf_RING"/>
</dbReference>
<accession>A0A915P7Y9</accession>
<evidence type="ECO:0000256" key="3">
    <source>
        <dbReference type="PROSITE-ProRule" id="PRU00175"/>
    </source>
</evidence>
<organism evidence="6 7">
    <name type="scientific">Meloidogyne floridensis</name>
    <dbReference type="NCBI Taxonomy" id="298350"/>
    <lineage>
        <taxon>Eukaryota</taxon>
        <taxon>Metazoa</taxon>
        <taxon>Ecdysozoa</taxon>
        <taxon>Nematoda</taxon>
        <taxon>Chromadorea</taxon>
        <taxon>Rhabditida</taxon>
        <taxon>Tylenchina</taxon>
        <taxon>Tylenchomorpha</taxon>
        <taxon>Tylenchoidea</taxon>
        <taxon>Meloidogynidae</taxon>
        <taxon>Meloidogyninae</taxon>
        <taxon>Meloidogyne</taxon>
    </lineage>
</organism>
<feature type="region of interest" description="Disordered" evidence="4">
    <location>
        <begin position="1"/>
        <end position="30"/>
    </location>
</feature>